<organism evidence="1">
    <name type="scientific">marine sediment metagenome</name>
    <dbReference type="NCBI Taxonomy" id="412755"/>
    <lineage>
        <taxon>unclassified sequences</taxon>
        <taxon>metagenomes</taxon>
        <taxon>ecological metagenomes</taxon>
    </lineage>
</organism>
<dbReference type="AlphaFoldDB" id="X1FC43"/>
<comment type="caution">
    <text evidence="1">The sequence shown here is derived from an EMBL/GenBank/DDBJ whole genome shotgun (WGS) entry which is preliminary data.</text>
</comment>
<reference evidence="1" key="1">
    <citation type="journal article" date="2014" name="Front. Microbiol.">
        <title>High frequency of phylogenetically diverse reductive dehalogenase-homologous genes in deep subseafloor sedimentary metagenomes.</title>
        <authorList>
            <person name="Kawai M."/>
            <person name="Futagami T."/>
            <person name="Toyoda A."/>
            <person name="Takaki Y."/>
            <person name="Nishi S."/>
            <person name="Hori S."/>
            <person name="Arai W."/>
            <person name="Tsubouchi T."/>
            <person name="Morono Y."/>
            <person name="Uchiyama I."/>
            <person name="Ito T."/>
            <person name="Fujiyama A."/>
            <person name="Inagaki F."/>
            <person name="Takami H."/>
        </authorList>
    </citation>
    <scope>NUCLEOTIDE SEQUENCE</scope>
    <source>
        <strain evidence="1">Expedition CK06-06</strain>
    </source>
</reference>
<gene>
    <name evidence="1" type="ORF">S03H2_00477</name>
</gene>
<dbReference type="EMBL" id="BARU01000091">
    <property type="protein sequence ID" value="GAH26949.1"/>
    <property type="molecule type" value="Genomic_DNA"/>
</dbReference>
<proteinExistence type="predicted"/>
<name>X1FC43_9ZZZZ</name>
<evidence type="ECO:0000313" key="1">
    <source>
        <dbReference type="EMBL" id="GAH26949.1"/>
    </source>
</evidence>
<protein>
    <submittedName>
        <fullName evidence="1">Uncharacterized protein</fullName>
    </submittedName>
</protein>
<sequence length="131" mass="15337">MPNNMFSESRFKIQPTGPKSWKIDRISHPYIDQAICTCSEYLKGKRITSKFQMAQYSHDALSYYIEIPIVTYFFSLPHLRNMRNKNKPLIYSTIHRDLYRGVEALFMDIYANIATGESVSDKDIINTIKNM</sequence>
<accession>X1FC43</accession>